<feature type="domain" description="C2H2-type" evidence="8">
    <location>
        <begin position="1"/>
        <end position="24"/>
    </location>
</feature>
<keyword evidence="10" id="KW-1185">Reference proteome</keyword>
<dbReference type="GO" id="GO:0005634">
    <property type="term" value="C:nucleus"/>
    <property type="evidence" value="ECO:0007669"/>
    <property type="project" value="UniProtKB-SubCell"/>
</dbReference>
<dbReference type="SMART" id="SM00355">
    <property type="entry name" value="ZnF_C2H2"/>
    <property type="match status" value="2"/>
</dbReference>
<dbReference type="GO" id="GO:0008270">
    <property type="term" value="F:zinc ion binding"/>
    <property type="evidence" value="ECO:0007669"/>
    <property type="project" value="UniProtKB-KW"/>
</dbReference>
<dbReference type="InterPro" id="IPR013087">
    <property type="entry name" value="Znf_C2H2_type"/>
</dbReference>
<evidence type="ECO:0000256" key="3">
    <source>
        <dbReference type="ARBA" id="ARBA00022737"/>
    </source>
</evidence>
<evidence type="ECO:0000313" key="9">
    <source>
        <dbReference type="EMBL" id="NXI94930.1"/>
    </source>
</evidence>
<dbReference type="SUPFAM" id="SSF57667">
    <property type="entry name" value="beta-beta-alpha zinc fingers"/>
    <property type="match status" value="1"/>
</dbReference>
<protein>
    <submittedName>
        <fullName evidence="9">ZN777 protein</fullName>
    </submittedName>
</protein>
<dbReference type="GO" id="GO:0000978">
    <property type="term" value="F:RNA polymerase II cis-regulatory region sequence-specific DNA binding"/>
    <property type="evidence" value="ECO:0007669"/>
    <property type="project" value="TreeGrafter"/>
</dbReference>
<keyword evidence="2" id="KW-0479">Metal-binding</keyword>
<dbReference type="EMBL" id="VWZZ01003528">
    <property type="protein sequence ID" value="NXI94930.1"/>
    <property type="molecule type" value="Genomic_DNA"/>
</dbReference>
<keyword evidence="3" id="KW-0677">Repeat</keyword>
<gene>
    <name evidence="9" type="primary">Znf777_1</name>
    <name evidence="9" type="ORF">PSOCRE_R01510</name>
</gene>
<evidence type="ECO:0000256" key="5">
    <source>
        <dbReference type="ARBA" id="ARBA00022833"/>
    </source>
</evidence>
<dbReference type="InterPro" id="IPR036236">
    <property type="entry name" value="Znf_C2H2_sf"/>
</dbReference>
<reference evidence="9 10" key="1">
    <citation type="submission" date="2019-09" db="EMBL/GenBank/DDBJ databases">
        <title>Bird 10,000 Genomes (B10K) Project - Family phase.</title>
        <authorList>
            <person name="Zhang G."/>
        </authorList>
    </citation>
    <scope>NUCLEOTIDE SEQUENCE [LARGE SCALE GENOMIC DNA]</scope>
    <source>
        <strain evidence="9">B10K-DU-001-60</strain>
        <tissue evidence="9">Muscle</tissue>
    </source>
</reference>
<evidence type="ECO:0000256" key="6">
    <source>
        <dbReference type="ARBA" id="ARBA00023242"/>
    </source>
</evidence>
<keyword evidence="4 7" id="KW-0863">Zinc-finger</keyword>
<dbReference type="FunFam" id="3.30.160.60:FF:000506">
    <property type="entry name" value="Zinc finger protein 23"/>
    <property type="match status" value="1"/>
</dbReference>
<dbReference type="Pfam" id="PF00096">
    <property type="entry name" value="zf-C2H2"/>
    <property type="match status" value="1"/>
</dbReference>
<dbReference type="FunFam" id="3.30.160.60:FF:000446">
    <property type="entry name" value="Zinc finger protein"/>
    <property type="match status" value="1"/>
</dbReference>
<dbReference type="Proteomes" id="UP000587472">
    <property type="component" value="Unassembled WGS sequence"/>
</dbReference>
<dbReference type="PANTHER" id="PTHR23226:SF416">
    <property type="entry name" value="FI01424P"/>
    <property type="match status" value="1"/>
</dbReference>
<dbReference type="AlphaFoldDB" id="A0A7K9XCV2"/>
<evidence type="ECO:0000256" key="7">
    <source>
        <dbReference type="PROSITE-ProRule" id="PRU00042"/>
    </source>
</evidence>
<feature type="non-terminal residue" evidence="9">
    <location>
        <position position="1"/>
    </location>
</feature>
<dbReference type="PROSITE" id="PS00028">
    <property type="entry name" value="ZINC_FINGER_C2H2_1"/>
    <property type="match status" value="1"/>
</dbReference>
<dbReference type="GO" id="GO:0000981">
    <property type="term" value="F:DNA-binding transcription factor activity, RNA polymerase II-specific"/>
    <property type="evidence" value="ECO:0007669"/>
    <property type="project" value="TreeGrafter"/>
</dbReference>
<evidence type="ECO:0000256" key="2">
    <source>
        <dbReference type="ARBA" id="ARBA00022723"/>
    </source>
</evidence>
<organism evidence="9 10">
    <name type="scientific">Psophia crepitans</name>
    <name type="common">common trumpeter</name>
    <dbReference type="NCBI Taxonomy" id="54359"/>
    <lineage>
        <taxon>Eukaryota</taxon>
        <taxon>Metazoa</taxon>
        <taxon>Chordata</taxon>
        <taxon>Craniata</taxon>
        <taxon>Vertebrata</taxon>
        <taxon>Euteleostomi</taxon>
        <taxon>Archelosauria</taxon>
        <taxon>Archosauria</taxon>
        <taxon>Dinosauria</taxon>
        <taxon>Saurischia</taxon>
        <taxon>Theropoda</taxon>
        <taxon>Coelurosauria</taxon>
        <taxon>Aves</taxon>
        <taxon>Neognathae</taxon>
        <taxon>Neoaves</taxon>
        <taxon>Gruiformes</taxon>
        <taxon>Psophiidae</taxon>
        <taxon>Psophia</taxon>
    </lineage>
</organism>
<evidence type="ECO:0000256" key="1">
    <source>
        <dbReference type="ARBA" id="ARBA00004123"/>
    </source>
</evidence>
<dbReference type="Gene3D" id="3.30.160.60">
    <property type="entry name" value="Classic Zinc Finger"/>
    <property type="match status" value="3"/>
</dbReference>
<proteinExistence type="predicted"/>
<feature type="domain" description="C2H2-type" evidence="8">
    <location>
        <begin position="28"/>
        <end position="55"/>
    </location>
</feature>
<feature type="non-terminal residue" evidence="9">
    <location>
        <position position="65"/>
    </location>
</feature>
<name>A0A7K9XCV2_9GRUI</name>
<dbReference type="PROSITE" id="PS50157">
    <property type="entry name" value="ZINC_FINGER_C2H2_2"/>
    <property type="match status" value="2"/>
</dbReference>
<comment type="subcellular location">
    <subcellularLocation>
        <location evidence="1">Nucleus</location>
    </subcellularLocation>
</comment>
<keyword evidence="5" id="KW-0862">Zinc</keyword>
<comment type="caution">
    <text evidence="9">The sequence shown here is derived from an EMBL/GenBank/DDBJ whole genome shotgun (WGS) entry which is preliminary data.</text>
</comment>
<keyword evidence="6" id="KW-0539">Nucleus</keyword>
<accession>A0A7K9XCV2</accession>
<evidence type="ECO:0000313" key="10">
    <source>
        <dbReference type="Proteomes" id="UP000587472"/>
    </source>
</evidence>
<evidence type="ECO:0000259" key="8">
    <source>
        <dbReference type="PROSITE" id="PS50157"/>
    </source>
</evidence>
<sequence>ECQKTFKWKIGLQKHTQIHTKESRVSSYICTACGKSFGRHADLVRHQRTHAGERPYKCTECEKSF</sequence>
<evidence type="ECO:0000256" key="4">
    <source>
        <dbReference type="ARBA" id="ARBA00022771"/>
    </source>
</evidence>
<dbReference type="PANTHER" id="PTHR23226">
    <property type="entry name" value="ZINC FINGER AND SCAN DOMAIN-CONTAINING"/>
    <property type="match status" value="1"/>
</dbReference>